<evidence type="ECO:0000313" key="3">
    <source>
        <dbReference type="EMBL" id="CAE0364418.1"/>
    </source>
</evidence>
<name>A0A7S3NJI1_9STRA</name>
<evidence type="ECO:0000256" key="1">
    <source>
        <dbReference type="SAM" id="MobiDB-lite"/>
    </source>
</evidence>
<organism evidence="3">
    <name type="scientific">Aureoumbra lagunensis</name>
    <dbReference type="NCBI Taxonomy" id="44058"/>
    <lineage>
        <taxon>Eukaryota</taxon>
        <taxon>Sar</taxon>
        <taxon>Stramenopiles</taxon>
        <taxon>Ochrophyta</taxon>
        <taxon>Pelagophyceae</taxon>
        <taxon>Pelagomonadales</taxon>
        <taxon>Aureoumbra</taxon>
    </lineage>
</organism>
<feature type="compositionally biased region" description="Basic and acidic residues" evidence="1">
    <location>
        <begin position="122"/>
        <end position="132"/>
    </location>
</feature>
<keyword evidence="2" id="KW-0812">Transmembrane</keyword>
<dbReference type="EMBL" id="HBIJ01007328">
    <property type="protein sequence ID" value="CAE0364418.1"/>
    <property type="molecule type" value="Transcribed_RNA"/>
</dbReference>
<gene>
    <name evidence="3" type="ORF">ALAG00032_LOCUS5159</name>
</gene>
<feature type="region of interest" description="Disordered" evidence="1">
    <location>
        <begin position="1"/>
        <end position="29"/>
    </location>
</feature>
<feature type="compositionally biased region" description="Acidic residues" evidence="1">
    <location>
        <begin position="1"/>
        <end position="18"/>
    </location>
</feature>
<accession>A0A7S3NJI1</accession>
<dbReference type="AlphaFoldDB" id="A0A7S3NJI1"/>
<feature type="transmembrane region" description="Helical" evidence="2">
    <location>
        <begin position="36"/>
        <end position="55"/>
    </location>
</feature>
<keyword evidence="2" id="KW-0472">Membrane</keyword>
<feature type="region of interest" description="Disordered" evidence="1">
    <location>
        <begin position="99"/>
        <end position="179"/>
    </location>
</feature>
<reference evidence="3" key="1">
    <citation type="submission" date="2021-01" db="EMBL/GenBank/DDBJ databases">
        <authorList>
            <person name="Corre E."/>
            <person name="Pelletier E."/>
            <person name="Niang G."/>
            <person name="Scheremetjew M."/>
            <person name="Finn R."/>
            <person name="Kale V."/>
            <person name="Holt S."/>
            <person name="Cochrane G."/>
            <person name="Meng A."/>
            <person name="Brown T."/>
            <person name="Cohen L."/>
        </authorList>
    </citation>
    <scope>NUCLEOTIDE SEQUENCE</scope>
    <source>
        <strain evidence="3">CCMP1510</strain>
    </source>
</reference>
<feature type="compositionally biased region" description="Acidic residues" evidence="1">
    <location>
        <begin position="157"/>
        <end position="166"/>
    </location>
</feature>
<evidence type="ECO:0000256" key="2">
    <source>
        <dbReference type="SAM" id="Phobius"/>
    </source>
</evidence>
<proteinExistence type="predicted"/>
<keyword evidence="2" id="KW-1133">Transmembrane helix</keyword>
<protein>
    <submittedName>
        <fullName evidence="3">Uncharacterized protein</fullName>
    </submittedName>
</protein>
<sequence length="179" mass="20084">MDNDDPYSYDEYNDDAYIDDSTSKSNKKKSSDQAEIIIVVVIVALIGFVIIMIMLRKFKRVPQHEQYHEFERRRSPEQIVVDSGSNDIVASETELVPLEAESSALPELSDEAPKVQLNIRRKSQEPRGRPPETDDPTSPLHNARNRQHATGLGAIFEEAEDSEEIGNEGREGGGNTNMV</sequence>